<comment type="caution">
    <text evidence="1">The sequence shown here is derived from an EMBL/GenBank/DDBJ whole genome shotgun (WGS) entry which is preliminary data.</text>
</comment>
<dbReference type="Proteomes" id="UP000674938">
    <property type="component" value="Unassembled WGS sequence"/>
</dbReference>
<accession>A0A940SXP4</accession>
<dbReference type="AlphaFoldDB" id="A0A940SXP4"/>
<organism evidence="1 2">
    <name type="scientific">Vagococcus allomyrinae</name>
    <dbReference type="NCBI Taxonomy" id="2794353"/>
    <lineage>
        <taxon>Bacteria</taxon>
        <taxon>Bacillati</taxon>
        <taxon>Bacillota</taxon>
        <taxon>Bacilli</taxon>
        <taxon>Lactobacillales</taxon>
        <taxon>Enterococcaceae</taxon>
        <taxon>Vagococcus</taxon>
    </lineage>
</organism>
<name>A0A940SXP4_9ENTE</name>
<gene>
    <name evidence="1" type="ORF">I6N95_26345</name>
</gene>
<keyword evidence="2" id="KW-1185">Reference proteome</keyword>
<evidence type="ECO:0000313" key="1">
    <source>
        <dbReference type="EMBL" id="MBP1044535.1"/>
    </source>
</evidence>
<evidence type="ECO:0000313" key="2">
    <source>
        <dbReference type="Proteomes" id="UP000674938"/>
    </source>
</evidence>
<dbReference type="RefSeq" id="WP_209533067.1">
    <property type="nucleotide sequence ID" value="NZ_JAEEGA010000031.1"/>
</dbReference>
<reference evidence="1" key="1">
    <citation type="submission" date="2020-12" db="EMBL/GenBank/DDBJ databases">
        <title>Vagococcus allomyrinae sp. nov. and Enterococcus lavae sp. nov., isolated from the larvae of Allomyrina dichotoma.</title>
        <authorList>
            <person name="Lee S.D."/>
        </authorList>
    </citation>
    <scope>NUCLEOTIDE SEQUENCE</scope>
    <source>
        <strain evidence="1">BWB3-3</strain>
    </source>
</reference>
<proteinExistence type="predicted"/>
<dbReference type="EMBL" id="JAEEGA010000031">
    <property type="protein sequence ID" value="MBP1044535.1"/>
    <property type="molecule type" value="Genomic_DNA"/>
</dbReference>
<protein>
    <submittedName>
        <fullName evidence="1">Uncharacterized protein</fullName>
    </submittedName>
</protein>
<sequence>MKLKIERFLFFSVLTFFLVGCQTNEGIQERQTDTSVETTNNLTEEEQEAIDNGYPIGKYRMFLSENNKKSTEEMAFFLENNFLEKNVLQIENQVDASKKVNVIVYSMRYSPEDERYTLGVFYVNTSDTNIKKVKLMAKPKFKTLGEEGEFGEIEYEGEDFPDLPTNGIVAKVISANAPISYLEKLKENTGDDITIEIKELEINGEQVENVN</sequence>
<dbReference type="PROSITE" id="PS51257">
    <property type="entry name" value="PROKAR_LIPOPROTEIN"/>
    <property type="match status" value="1"/>
</dbReference>